<dbReference type="PANTHER" id="PTHR38731:SF3">
    <property type="entry name" value="BLL6125 PROTEIN"/>
    <property type="match status" value="1"/>
</dbReference>
<comment type="caution">
    <text evidence="3">The sequence shown here is derived from an EMBL/GenBank/DDBJ whole genome shotgun (WGS) entry which is preliminary data.</text>
</comment>
<organism evidence="3 4">
    <name type="scientific">Devosia marina</name>
    <dbReference type="NCBI Taxonomy" id="2683198"/>
    <lineage>
        <taxon>Bacteria</taxon>
        <taxon>Pseudomonadati</taxon>
        <taxon>Pseudomonadota</taxon>
        <taxon>Alphaproteobacteria</taxon>
        <taxon>Hyphomicrobiales</taxon>
        <taxon>Devosiaceae</taxon>
        <taxon>Devosia</taxon>
    </lineage>
</organism>
<reference evidence="3 4" key="1">
    <citation type="submission" date="2019-12" db="EMBL/GenBank/DDBJ databases">
        <title>Devosia maris sp. nov., isolated from the deep seawater.</title>
        <authorList>
            <person name="Liu Y."/>
        </authorList>
    </citation>
    <scope>NUCLEOTIDE SEQUENCE [LARGE SCALE GENOMIC DNA]</scope>
    <source>
        <strain evidence="3 4">L53-10-65</strain>
    </source>
</reference>
<feature type="compositionally biased region" description="Gly residues" evidence="1">
    <location>
        <begin position="224"/>
        <end position="267"/>
    </location>
</feature>
<dbReference type="RefSeq" id="WP_157291743.1">
    <property type="nucleotide sequence ID" value="NZ_WQRF01000013.1"/>
</dbReference>
<gene>
    <name evidence="3" type="ORF">GO014_18315</name>
</gene>
<feature type="region of interest" description="Disordered" evidence="1">
    <location>
        <begin position="183"/>
        <end position="267"/>
    </location>
</feature>
<accession>A0A7X3FUM0</accession>
<evidence type="ECO:0000313" key="3">
    <source>
        <dbReference type="EMBL" id="MVT00976.1"/>
    </source>
</evidence>
<dbReference type="Pfam" id="PF04773">
    <property type="entry name" value="FecR"/>
    <property type="match status" value="1"/>
</dbReference>
<dbReference type="InterPro" id="IPR006860">
    <property type="entry name" value="FecR"/>
</dbReference>
<evidence type="ECO:0000313" key="4">
    <source>
        <dbReference type="Proteomes" id="UP000438106"/>
    </source>
</evidence>
<dbReference type="Gene3D" id="2.60.120.1440">
    <property type="match status" value="1"/>
</dbReference>
<dbReference type="EMBL" id="WQRF01000013">
    <property type="protein sequence ID" value="MVT00976.1"/>
    <property type="molecule type" value="Genomic_DNA"/>
</dbReference>
<keyword evidence="4" id="KW-1185">Reference proteome</keyword>
<protein>
    <recommendedName>
        <fullName evidence="2">FecR protein domain-containing protein</fullName>
    </recommendedName>
</protein>
<dbReference type="AlphaFoldDB" id="A0A7X3FUM0"/>
<dbReference type="PANTHER" id="PTHR38731">
    <property type="entry name" value="LIPL45-RELATED LIPOPROTEIN-RELATED"/>
    <property type="match status" value="1"/>
</dbReference>
<feature type="compositionally biased region" description="Polar residues" evidence="1">
    <location>
        <begin position="151"/>
        <end position="167"/>
    </location>
</feature>
<name>A0A7X3FUM0_9HYPH</name>
<feature type="domain" description="FecR protein" evidence="2">
    <location>
        <begin position="61"/>
        <end position="145"/>
    </location>
</feature>
<evidence type="ECO:0000256" key="1">
    <source>
        <dbReference type="SAM" id="MobiDB-lite"/>
    </source>
</evidence>
<proteinExistence type="predicted"/>
<sequence length="267" mass="27288">MAIALPILFHCFANTVAYADDWVAERLRGSVLVLQEKDWAPLQRGDIVSDDSYIKTLGNGRVTLTRGAEAIDVSGHSMIQIIDRNGEKFTNVHQHYGQIAVEAEKRDVKHFGILTLYLAAVVKGTEFVVRSTSAGASVSLDRGQVSVEDPNTGTYVEITPGQSTTVDPSGRFEVAATGGATLPVIRNADGNAVNGKPDRDSRGNGKANAGGNGNGHGNSNAGGNNNGNTGGNGSGSAGGNNNGSTGGNGNSNAGGNGNGNPGGNGKK</sequence>
<dbReference type="Proteomes" id="UP000438106">
    <property type="component" value="Unassembled WGS sequence"/>
</dbReference>
<feature type="region of interest" description="Disordered" evidence="1">
    <location>
        <begin position="151"/>
        <end position="170"/>
    </location>
</feature>
<evidence type="ECO:0000259" key="2">
    <source>
        <dbReference type="Pfam" id="PF04773"/>
    </source>
</evidence>